<feature type="non-terminal residue" evidence="2">
    <location>
        <position position="1"/>
    </location>
</feature>
<gene>
    <name evidence="2" type="ORF">VT98_13211</name>
</gene>
<feature type="domain" description="Spore protein YkvP/CgeB glycosyl transferase-like" evidence="1">
    <location>
        <begin position="67"/>
        <end position="181"/>
    </location>
</feature>
<dbReference type="Pfam" id="PF13524">
    <property type="entry name" value="Glyco_trans_1_2"/>
    <property type="match status" value="1"/>
</dbReference>
<dbReference type="GO" id="GO:0016740">
    <property type="term" value="F:transferase activity"/>
    <property type="evidence" value="ECO:0007669"/>
    <property type="project" value="UniProtKB-KW"/>
</dbReference>
<evidence type="ECO:0000313" key="3">
    <source>
        <dbReference type="Proteomes" id="UP000288086"/>
    </source>
</evidence>
<dbReference type="EMBL" id="MTKP01000321">
    <property type="protein sequence ID" value="RWX45536.1"/>
    <property type="molecule type" value="Genomic_DNA"/>
</dbReference>
<keyword evidence="3" id="KW-1185">Reference proteome</keyword>
<accession>A0A444IXJ3</accession>
<keyword evidence="2" id="KW-0808">Transferase</keyword>
<organism evidence="2 3">
    <name type="scientific">Candidatus Electrothrix communis</name>
    <dbReference type="NCBI Taxonomy" id="1859133"/>
    <lineage>
        <taxon>Bacteria</taxon>
        <taxon>Pseudomonadati</taxon>
        <taxon>Thermodesulfobacteriota</taxon>
        <taxon>Desulfobulbia</taxon>
        <taxon>Desulfobulbales</taxon>
        <taxon>Desulfobulbaceae</taxon>
        <taxon>Candidatus Electrothrix</taxon>
    </lineage>
</organism>
<comment type="caution">
    <text evidence="2">The sequence shown here is derived from an EMBL/GenBank/DDBJ whole genome shotgun (WGS) entry which is preliminary data.</text>
</comment>
<protein>
    <submittedName>
        <fullName evidence="2">Glycosyl transferases group 1</fullName>
    </submittedName>
</protein>
<proteinExistence type="predicted"/>
<dbReference type="AlphaFoldDB" id="A0A444IXJ3"/>
<evidence type="ECO:0000313" key="2">
    <source>
        <dbReference type="EMBL" id="RWX45536.1"/>
    </source>
</evidence>
<dbReference type="InterPro" id="IPR055259">
    <property type="entry name" value="YkvP/CgeB_Glyco_trans-like"/>
</dbReference>
<dbReference type="Proteomes" id="UP000288086">
    <property type="component" value="Unassembled WGS sequence"/>
</dbReference>
<evidence type="ECO:0000259" key="1">
    <source>
        <dbReference type="Pfam" id="PF13524"/>
    </source>
</evidence>
<sequence length="193" mass="22586">TAMHCFWLPEAADPTEYSSDIPLKDRKVDVLELGRRSEEYHKAITDALKECSYTHLYVQGKERMFPTREQLMETWRHTRISVCFPKAVTDLERSGGMETVTFRYFESMSSKCLMVGHCPQELQDIFGYNPVIEVDRTDYSGQLLSVLADIEQEEYQELVDRNYQQMLKVGSWDARVQDMLALLRVRGYYLETT</sequence>
<reference evidence="2 3" key="1">
    <citation type="submission" date="2017-01" db="EMBL/GenBank/DDBJ databases">
        <title>The cable genome- insights into the physiology and evolution of filamentous bacteria capable of sulfide oxidation via long distance electron transfer.</title>
        <authorList>
            <person name="Schreiber L."/>
            <person name="Bjerg J.T."/>
            <person name="Boggild A."/>
            <person name="Van De Vossenberg J."/>
            <person name="Meysman F."/>
            <person name="Nielsen L.P."/>
            <person name="Schramm A."/>
            <person name="Kjeldsen K.U."/>
        </authorList>
    </citation>
    <scope>NUCLEOTIDE SEQUENCE [LARGE SCALE GENOMIC DNA]</scope>
    <source>
        <strain evidence="2">A1</strain>
    </source>
</reference>
<name>A0A444IXJ3_9BACT</name>